<keyword evidence="1" id="KW-0812">Transmembrane</keyword>
<gene>
    <name evidence="2" type="ORF">GCM10025770_26560</name>
</gene>
<keyword evidence="1" id="KW-0472">Membrane</keyword>
<accession>A0ABP9QUC2</accession>
<protein>
    <submittedName>
        <fullName evidence="2">Uncharacterized protein</fullName>
    </submittedName>
</protein>
<name>A0ABP9QUC2_9RHOO</name>
<reference evidence="3" key="1">
    <citation type="journal article" date="2019" name="Int. J. Syst. Evol. Microbiol.">
        <title>The Global Catalogue of Microorganisms (GCM) 10K type strain sequencing project: providing services to taxonomists for standard genome sequencing and annotation.</title>
        <authorList>
            <consortium name="The Broad Institute Genomics Platform"/>
            <consortium name="The Broad Institute Genome Sequencing Center for Infectious Disease"/>
            <person name="Wu L."/>
            <person name="Ma J."/>
        </authorList>
    </citation>
    <scope>NUCLEOTIDE SEQUENCE [LARGE SCALE GENOMIC DNA]</scope>
    <source>
        <strain evidence="3">JCM 18715</strain>
    </source>
</reference>
<feature type="transmembrane region" description="Helical" evidence="1">
    <location>
        <begin position="40"/>
        <end position="60"/>
    </location>
</feature>
<evidence type="ECO:0000313" key="3">
    <source>
        <dbReference type="Proteomes" id="UP001500547"/>
    </source>
</evidence>
<organism evidence="2 3">
    <name type="scientific">Viridibacterium curvum</name>
    <dbReference type="NCBI Taxonomy" id="1101404"/>
    <lineage>
        <taxon>Bacteria</taxon>
        <taxon>Pseudomonadati</taxon>
        <taxon>Pseudomonadota</taxon>
        <taxon>Betaproteobacteria</taxon>
        <taxon>Rhodocyclales</taxon>
        <taxon>Rhodocyclaceae</taxon>
        <taxon>Viridibacterium</taxon>
    </lineage>
</organism>
<comment type="caution">
    <text evidence="2">The sequence shown here is derived from an EMBL/GenBank/DDBJ whole genome shotgun (WGS) entry which is preliminary data.</text>
</comment>
<dbReference type="Proteomes" id="UP001500547">
    <property type="component" value="Unassembled WGS sequence"/>
</dbReference>
<feature type="transmembrane region" description="Helical" evidence="1">
    <location>
        <begin position="7"/>
        <end position="28"/>
    </location>
</feature>
<sequence length="98" mass="10659">MTSTHELLFVVVTLAALLWIAIKATLVVCRDPLIERPQRSAQLSLVWLLPLIGPLVVLAVQQPQKTRRRVSASGSSANEDKGNAADVFEALVEGLDKD</sequence>
<proteinExistence type="predicted"/>
<keyword evidence="1" id="KW-1133">Transmembrane helix</keyword>
<dbReference type="RefSeq" id="WP_345533513.1">
    <property type="nucleotide sequence ID" value="NZ_BAABLD010000008.1"/>
</dbReference>
<dbReference type="EMBL" id="BAABLD010000008">
    <property type="protein sequence ID" value="GAA5167611.1"/>
    <property type="molecule type" value="Genomic_DNA"/>
</dbReference>
<evidence type="ECO:0000313" key="2">
    <source>
        <dbReference type="EMBL" id="GAA5167611.1"/>
    </source>
</evidence>
<evidence type="ECO:0000256" key="1">
    <source>
        <dbReference type="SAM" id="Phobius"/>
    </source>
</evidence>
<keyword evidence="3" id="KW-1185">Reference proteome</keyword>